<reference evidence="1" key="1">
    <citation type="journal article" date="2014" name="Genome Biol. Evol.">
        <title>Pangenome evidence for extensive interdomain horizontal transfer affecting lineage core and shell genes in uncultured planktonic thaumarchaeota and euryarchaeota.</title>
        <authorList>
            <person name="Deschamps P."/>
            <person name="Zivanovic Y."/>
            <person name="Moreira D."/>
            <person name="Rodriguez-Valera F."/>
            <person name="Lopez-Garcia P."/>
        </authorList>
    </citation>
    <scope>NUCLEOTIDE SEQUENCE</scope>
</reference>
<accession>A0A075FMB5</accession>
<name>A0A075FMB5_9ARCH</name>
<protein>
    <submittedName>
        <fullName evidence="1">Uncharacterized protein</fullName>
    </submittedName>
</protein>
<proteinExistence type="predicted"/>
<organism evidence="1">
    <name type="scientific">uncultured marine thaumarchaeote AD1000_07_E11</name>
    <dbReference type="NCBI Taxonomy" id="1455886"/>
    <lineage>
        <taxon>Archaea</taxon>
        <taxon>Nitrososphaerota</taxon>
        <taxon>environmental samples</taxon>
    </lineage>
</organism>
<evidence type="ECO:0000313" key="1">
    <source>
        <dbReference type="EMBL" id="AIE90882.1"/>
    </source>
</evidence>
<dbReference type="EMBL" id="KF900320">
    <property type="protein sequence ID" value="AIE90882.1"/>
    <property type="molecule type" value="Genomic_DNA"/>
</dbReference>
<sequence length="157" mass="18377">MASFKKITSDQMNQTQKKIRDNVSSMLDFLNQCLGEPNNPNVELSEIYINEMYSIFANAIEEYGKLIYMKSLTLESDNKYEVNYRHKFRDHTTKYHLALTELPKSINDLFEAGFTKMPMNILNVDLDDEGSPTWITFDVDMNTLRKCVSDFRNHIIE</sequence>
<dbReference type="AlphaFoldDB" id="A0A075FMB5"/>